<keyword evidence="3" id="KW-1185">Reference proteome</keyword>
<gene>
    <name evidence="2" type="ORF">DY000_02020397</name>
</gene>
<protein>
    <submittedName>
        <fullName evidence="2">Uncharacterized protein</fullName>
    </submittedName>
</protein>
<evidence type="ECO:0000313" key="2">
    <source>
        <dbReference type="EMBL" id="KAF3591371.1"/>
    </source>
</evidence>
<evidence type="ECO:0000313" key="3">
    <source>
        <dbReference type="Proteomes" id="UP000266723"/>
    </source>
</evidence>
<evidence type="ECO:0000256" key="1">
    <source>
        <dbReference type="SAM" id="MobiDB-lite"/>
    </source>
</evidence>
<name>A0ABQ7E471_BRACR</name>
<accession>A0ABQ7E471</accession>
<comment type="caution">
    <text evidence="2">The sequence shown here is derived from an EMBL/GenBank/DDBJ whole genome shotgun (WGS) entry which is preliminary data.</text>
</comment>
<proteinExistence type="predicted"/>
<organism evidence="2 3">
    <name type="scientific">Brassica cretica</name>
    <name type="common">Mustard</name>
    <dbReference type="NCBI Taxonomy" id="69181"/>
    <lineage>
        <taxon>Eukaryota</taxon>
        <taxon>Viridiplantae</taxon>
        <taxon>Streptophyta</taxon>
        <taxon>Embryophyta</taxon>
        <taxon>Tracheophyta</taxon>
        <taxon>Spermatophyta</taxon>
        <taxon>Magnoliopsida</taxon>
        <taxon>eudicotyledons</taxon>
        <taxon>Gunneridae</taxon>
        <taxon>Pentapetalae</taxon>
        <taxon>rosids</taxon>
        <taxon>malvids</taxon>
        <taxon>Brassicales</taxon>
        <taxon>Brassicaceae</taxon>
        <taxon>Brassiceae</taxon>
        <taxon>Brassica</taxon>
    </lineage>
</organism>
<dbReference type="Proteomes" id="UP000266723">
    <property type="component" value="Unassembled WGS sequence"/>
</dbReference>
<reference evidence="2 3" key="1">
    <citation type="journal article" date="2020" name="BMC Genomics">
        <title>Intraspecific diversification of the crop wild relative Brassica cretica Lam. using demographic model selection.</title>
        <authorList>
            <person name="Kioukis A."/>
            <person name="Michalopoulou V.A."/>
            <person name="Briers L."/>
            <person name="Pirintsos S."/>
            <person name="Studholme D.J."/>
            <person name="Pavlidis P."/>
            <person name="Sarris P.F."/>
        </authorList>
    </citation>
    <scope>NUCLEOTIDE SEQUENCE [LARGE SCALE GENOMIC DNA]</scope>
    <source>
        <strain evidence="3">cv. PFS-1207/04</strain>
    </source>
</reference>
<feature type="region of interest" description="Disordered" evidence="1">
    <location>
        <begin position="35"/>
        <end position="54"/>
    </location>
</feature>
<dbReference type="EMBL" id="QGKV02000299">
    <property type="protein sequence ID" value="KAF3591371.1"/>
    <property type="molecule type" value="Genomic_DNA"/>
</dbReference>
<sequence>MKLVYMDELSPKLCRKLVFLVFYRRRNVKEEKKIVGEEEENVSKKTGLRRRHGY</sequence>